<dbReference type="Proteomes" id="UP000722791">
    <property type="component" value="Unassembled WGS sequence"/>
</dbReference>
<keyword evidence="2" id="KW-1133">Transmembrane helix</keyword>
<reference evidence="3" key="1">
    <citation type="journal article" date="2021" name="Proc. Natl. Acad. Sci. U.S.A.">
        <title>Three genomes in the algal genus Volvox reveal the fate of a haploid sex-determining region after a transition to homothallism.</title>
        <authorList>
            <person name="Yamamoto K."/>
            <person name="Hamaji T."/>
            <person name="Kawai-Toyooka H."/>
            <person name="Matsuzaki R."/>
            <person name="Takahashi F."/>
            <person name="Nishimura Y."/>
            <person name="Kawachi M."/>
            <person name="Noguchi H."/>
            <person name="Minakuchi Y."/>
            <person name="Umen J.G."/>
            <person name="Toyoda A."/>
            <person name="Nozaki H."/>
        </authorList>
    </citation>
    <scope>NUCLEOTIDE SEQUENCE</scope>
    <source>
        <strain evidence="4">NIES-3785</strain>
        <strain evidence="3">NIES-3786</strain>
    </source>
</reference>
<evidence type="ECO:0000313" key="3">
    <source>
        <dbReference type="EMBL" id="GIL93436.1"/>
    </source>
</evidence>
<keyword evidence="5" id="KW-1185">Reference proteome</keyword>
<evidence type="ECO:0000313" key="4">
    <source>
        <dbReference type="EMBL" id="GIM08739.1"/>
    </source>
</evidence>
<evidence type="ECO:0000313" key="5">
    <source>
        <dbReference type="Proteomes" id="UP000747110"/>
    </source>
</evidence>
<dbReference type="EMBL" id="BNCQ01000028">
    <property type="protein sequence ID" value="GIM08739.1"/>
    <property type="molecule type" value="Genomic_DNA"/>
</dbReference>
<dbReference type="OrthoDB" id="545559at2759"/>
<dbReference type="Proteomes" id="UP000747110">
    <property type="component" value="Unassembled WGS sequence"/>
</dbReference>
<organism evidence="3 5">
    <name type="scientific">Volvox reticuliferus</name>
    <dbReference type="NCBI Taxonomy" id="1737510"/>
    <lineage>
        <taxon>Eukaryota</taxon>
        <taxon>Viridiplantae</taxon>
        <taxon>Chlorophyta</taxon>
        <taxon>core chlorophytes</taxon>
        <taxon>Chlorophyceae</taxon>
        <taxon>CS clade</taxon>
        <taxon>Chlamydomonadales</taxon>
        <taxon>Volvocaceae</taxon>
        <taxon>Volvox</taxon>
    </lineage>
</organism>
<keyword evidence="2" id="KW-0472">Membrane</keyword>
<accession>A0A8J4D678</accession>
<sequence>MPFGAQLRLTSACHRLAPARAVAGWPCRVNLRRPVLLVRASAEGPSGAAPDEGHREISLVHQVPGAGYTFMLAGALKIMTLGWVATGAPRECVRTAAGQYSQFLMIPVGLVLCLIAKKVVNAGLQESGRFMSFLLGITAFLYFGLYSVLYRYEPRTWYAQQRLQAAAAHSRSPYAEEAEGRRNKFIIQRQLEGEYDTRTQAYYSRAPEMQMEEVETRMSAMPAGMVGVGAGAAAGEMTATSVGPSVAERQLGLSSMQWRSQRRRGGPPPMPRMYESSSRMPGLDDSDF</sequence>
<keyword evidence="2" id="KW-0812">Transmembrane</keyword>
<comment type="caution">
    <text evidence="3">The sequence shown here is derived from an EMBL/GenBank/DDBJ whole genome shotgun (WGS) entry which is preliminary data.</text>
</comment>
<evidence type="ECO:0000256" key="1">
    <source>
        <dbReference type="SAM" id="MobiDB-lite"/>
    </source>
</evidence>
<feature type="transmembrane region" description="Helical" evidence="2">
    <location>
        <begin position="100"/>
        <end position="120"/>
    </location>
</feature>
<gene>
    <name evidence="3" type="ORF">Vretifemale_20840</name>
    <name evidence="4" type="ORF">Vretimale_12729</name>
</gene>
<proteinExistence type="predicted"/>
<feature type="transmembrane region" description="Helical" evidence="2">
    <location>
        <begin position="132"/>
        <end position="152"/>
    </location>
</feature>
<dbReference type="AlphaFoldDB" id="A0A8J4D678"/>
<evidence type="ECO:0000256" key="2">
    <source>
        <dbReference type="SAM" id="Phobius"/>
    </source>
</evidence>
<name>A0A8J4D678_9CHLO</name>
<dbReference type="EMBL" id="BNCP01000101">
    <property type="protein sequence ID" value="GIL93436.1"/>
    <property type="molecule type" value="Genomic_DNA"/>
</dbReference>
<protein>
    <submittedName>
        <fullName evidence="3">Uncharacterized protein</fullName>
    </submittedName>
</protein>
<feature type="region of interest" description="Disordered" evidence="1">
    <location>
        <begin position="243"/>
        <end position="288"/>
    </location>
</feature>
<feature type="transmembrane region" description="Helical" evidence="2">
    <location>
        <begin position="68"/>
        <end position="88"/>
    </location>
</feature>